<gene>
    <name evidence="2" type="ORF">MED92_04749</name>
</gene>
<reference evidence="2 3" key="1">
    <citation type="submission" date="2006-02" db="EMBL/GenBank/DDBJ databases">
        <authorList>
            <person name="Pinhassi J."/>
            <person name="Pedros-Alio C."/>
            <person name="Ferriera S."/>
            <person name="Johnson J."/>
            <person name="Kravitz S."/>
            <person name="Halpern A."/>
            <person name="Remington K."/>
            <person name="Beeson K."/>
            <person name="Tran B."/>
            <person name="Rogers Y.-H."/>
            <person name="Friedman R."/>
            <person name="Venter J.C."/>
        </authorList>
    </citation>
    <scope>NUCLEOTIDE SEQUENCE [LARGE SCALE GENOMIC DNA]</scope>
    <source>
        <strain evidence="2 3">MED92</strain>
    </source>
</reference>
<dbReference type="RefSeq" id="WP_007021416.1">
    <property type="nucleotide sequence ID" value="NZ_CH724126.1"/>
</dbReference>
<feature type="domain" description="Putative DNA-binding" evidence="1">
    <location>
        <begin position="6"/>
        <end position="98"/>
    </location>
</feature>
<name>A0A7U8C6H0_NEPCE</name>
<evidence type="ECO:0000313" key="3">
    <source>
        <dbReference type="Proteomes" id="UP000002171"/>
    </source>
</evidence>
<dbReference type="InterPro" id="IPR044922">
    <property type="entry name" value="DUF2063_N_sf"/>
</dbReference>
<dbReference type="InterPro" id="IPR018640">
    <property type="entry name" value="DUF2063"/>
</dbReference>
<dbReference type="OrthoDB" id="343356at2"/>
<dbReference type="Gene3D" id="1.10.150.690">
    <property type="entry name" value="DUF2063"/>
    <property type="match status" value="1"/>
</dbReference>
<evidence type="ECO:0000313" key="2">
    <source>
        <dbReference type="EMBL" id="EAR61134.1"/>
    </source>
</evidence>
<evidence type="ECO:0000259" key="1">
    <source>
        <dbReference type="Pfam" id="PF09836"/>
    </source>
</evidence>
<dbReference type="Pfam" id="PF09836">
    <property type="entry name" value="DUF2063"/>
    <property type="match status" value="1"/>
</dbReference>
<accession>A0A7U8C6H0</accession>
<organism evidence="2 3">
    <name type="scientific">Neptuniibacter caesariensis</name>
    <dbReference type="NCBI Taxonomy" id="207954"/>
    <lineage>
        <taxon>Bacteria</taxon>
        <taxon>Pseudomonadati</taxon>
        <taxon>Pseudomonadota</taxon>
        <taxon>Gammaproteobacteria</taxon>
        <taxon>Oceanospirillales</taxon>
        <taxon>Oceanospirillaceae</taxon>
        <taxon>Neptuniibacter</taxon>
    </lineage>
</organism>
<comment type="caution">
    <text evidence="2">The sequence shown here is derived from an EMBL/GenBank/DDBJ whole genome shotgun (WGS) entry which is preliminary data.</text>
</comment>
<dbReference type="EMBL" id="AAOW01000010">
    <property type="protein sequence ID" value="EAR61134.1"/>
    <property type="molecule type" value="Genomic_DNA"/>
</dbReference>
<keyword evidence="3" id="KW-1185">Reference proteome</keyword>
<proteinExistence type="predicted"/>
<dbReference type="Proteomes" id="UP000002171">
    <property type="component" value="Unassembled WGS sequence"/>
</dbReference>
<sequence length="257" mass="29245">MNLAALQDSFQELLLDSECKGAEWAEQSKHGISSARRIGIYHNAYRVRLADVLYDTFEHTASYIGDEWFERLAYQFVQANTSEHSNIGLYGKRFPQYLADALEHDQEVAELAQMDWTLRRAFDGPDAPVMTREKLESLAAEGIALDKFSPVPTLKLCHHAFNTLDIWHAINQDQVPPAVVRLDQPIPFLTWRKGHSPHFRTLSMIEYSALNHLCRGSELESMGAALSEEFPDADVVNEFGILIARWLDDELLADDRV</sequence>
<dbReference type="AlphaFoldDB" id="A0A7U8C6H0"/>
<protein>
    <recommendedName>
        <fullName evidence="1">Putative DNA-binding domain-containing protein</fullName>
    </recommendedName>
</protein>